<dbReference type="Pfam" id="PF00550">
    <property type="entry name" value="PP-binding"/>
    <property type="match status" value="5"/>
</dbReference>
<dbReference type="CDD" id="cd05930">
    <property type="entry name" value="A_NRPS"/>
    <property type="match status" value="2"/>
</dbReference>
<keyword evidence="3" id="KW-0597">Phosphoprotein</keyword>
<dbReference type="PROSITE" id="PS50075">
    <property type="entry name" value="CARRIER"/>
    <property type="match status" value="5"/>
</dbReference>
<dbReference type="Gene3D" id="3.30.559.30">
    <property type="entry name" value="Nonribosomal peptide synthetase, condensation domain"/>
    <property type="match status" value="5"/>
</dbReference>
<dbReference type="Gene3D" id="1.10.1200.10">
    <property type="entry name" value="ACP-like"/>
    <property type="match status" value="5"/>
</dbReference>
<evidence type="ECO:0000259" key="5">
    <source>
        <dbReference type="PROSITE" id="PS50075"/>
    </source>
</evidence>
<feature type="domain" description="Carrier" evidence="5">
    <location>
        <begin position="3052"/>
        <end position="3127"/>
    </location>
</feature>
<comment type="caution">
    <text evidence="6">The sequence shown here is derived from an EMBL/GenBank/DDBJ whole genome shotgun (WGS) entry which is preliminary data.</text>
</comment>
<evidence type="ECO:0000256" key="3">
    <source>
        <dbReference type="ARBA" id="ARBA00022553"/>
    </source>
</evidence>
<dbReference type="Proteomes" id="UP001144612">
    <property type="component" value="Unassembled WGS sequence"/>
</dbReference>
<proteinExistence type="predicted"/>
<organism evidence="6 7">
    <name type="scientific">Clostridium brassicae</name>
    <dbReference type="NCBI Taxonomy" id="2999072"/>
    <lineage>
        <taxon>Bacteria</taxon>
        <taxon>Bacillati</taxon>
        <taxon>Bacillota</taxon>
        <taxon>Clostridia</taxon>
        <taxon>Eubacteriales</taxon>
        <taxon>Clostridiaceae</taxon>
        <taxon>Clostridium</taxon>
    </lineage>
</organism>
<dbReference type="SUPFAM" id="SSF52777">
    <property type="entry name" value="CoA-dependent acyltransferases"/>
    <property type="match status" value="10"/>
</dbReference>
<accession>A0ABT4D9L4</accession>
<gene>
    <name evidence="6" type="ORF">OW729_10300</name>
</gene>
<dbReference type="Pfam" id="PF13193">
    <property type="entry name" value="AMP-binding_C"/>
    <property type="match status" value="4"/>
</dbReference>
<dbReference type="InterPro" id="IPR009081">
    <property type="entry name" value="PP-bd_ACP"/>
</dbReference>
<dbReference type="InterPro" id="IPR045851">
    <property type="entry name" value="AMP-bd_C_sf"/>
</dbReference>
<evidence type="ECO:0000256" key="2">
    <source>
        <dbReference type="ARBA" id="ARBA00022450"/>
    </source>
</evidence>
<evidence type="ECO:0000313" key="6">
    <source>
        <dbReference type="EMBL" id="MCY6958994.1"/>
    </source>
</evidence>
<dbReference type="NCBIfam" id="NF003417">
    <property type="entry name" value="PRK04813.1"/>
    <property type="match status" value="5"/>
</dbReference>
<dbReference type="Gene3D" id="3.40.50.980">
    <property type="match status" value="10"/>
</dbReference>
<dbReference type="InterPro" id="IPR023213">
    <property type="entry name" value="CAT-like_dom_sf"/>
</dbReference>
<dbReference type="InterPro" id="IPR001242">
    <property type="entry name" value="Condensation_dom"/>
</dbReference>
<dbReference type="SUPFAM" id="SSF47336">
    <property type="entry name" value="ACP-like"/>
    <property type="match status" value="5"/>
</dbReference>
<feature type="domain" description="Carrier" evidence="5">
    <location>
        <begin position="4069"/>
        <end position="4144"/>
    </location>
</feature>
<feature type="domain" description="Carrier" evidence="5">
    <location>
        <begin position="2025"/>
        <end position="2100"/>
    </location>
</feature>
<evidence type="ECO:0000256" key="1">
    <source>
        <dbReference type="ARBA" id="ARBA00001957"/>
    </source>
</evidence>
<keyword evidence="4" id="KW-0045">Antibiotic biosynthesis</keyword>
<keyword evidence="2" id="KW-0596">Phosphopantetheine</keyword>
<protein>
    <submittedName>
        <fullName evidence="6">Amino acid adenylation domain-containing protein</fullName>
    </submittedName>
</protein>
<dbReference type="InterPro" id="IPR006162">
    <property type="entry name" value="Ppantetheine_attach_site"/>
</dbReference>
<reference evidence="6" key="1">
    <citation type="submission" date="2022-12" db="EMBL/GenBank/DDBJ databases">
        <title>Clostridium sp. nov., isolated from industrial wastewater.</title>
        <authorList>
            <person name="Jiayan W."/>
        </authorList>
    </citation>
    <scope>NUCLEOTIDE SEQUENCE</scope>
    <source>
        <strain evidence="6">ZC22-4</strain>
    </source>
</reference>
<dbReference type="SMART" id="SM00823">
    <property type="entry name" value="PKS_PP"/>
    <property type="match status" value="4"/>
</dbReference>
<evidence type="ECO:0000256" key="4">
    <source>
        <dbReference type="ARBA" id="ARBA00023194"/>
    </source>
</evidence>
<feature type="domain" description="Carrier" evidence="5">
    <location>
        <begin position="1009"/>
        <end position="1084"/>
    </location>
</feature>
<dbReference type="PANTHER" id="PTHR45527:SF1">
    <property type="entry name" value="FATTY ACID SYNTHASE"/>
    <property type="match status" value="1"/>
</dbReference>
<dbReference type="InterPro" id="IPR020845">
    <property type="entry name" value="AMP-binding_CS"/>
</dbReference>
<sequence length="5603" mass="646362">MESKKEQELQKRSLLKTILEKKKKNKIASNSIEILSRKKGKNYFLSSYEQRRLWFIHKLDPESIAYNIHFGFRIYGDLKIDLLQAAINEIGMEQEALRTRFQYIDDELMQIIEPNFNEKIKYINLSNIDSKVIENELARVCKEESYKPFDLENGPLVRFILIEIGPEERLFITVIHHIIFDGWSMGVFYRNLSEKYNSLCNGKCPLNKEKTVQYADYAKWQRKQLSKNKMEKQFNYWKDKLENIDQNVEFPLDKKRPSMLTNSGDVVFFELDNDIVKNLRKYSSECNCTVNTVLLSVFKCLIYKYTKKNNIAVGTAVANRKVDGIENIIGFFVNTIVLSTEVDGNMKFSELLEKVRNTTLEAYDNEEFPFDQLVEKINPLRDSNRNPFFQLMYSYQNTQKIKLELQDLKVEEYALGSKKSSFDVTLQIEDNENGIFGSFEYNSDLFYRETVQKICNQFKLILKDVLSDNKRINEISILSQEEKNLILNKFNDTYVEYDKEKTLVDMFEEQVKKVPNNIAVVFENKKITYKELNEKANSLARILRENGAGVDKIVGIMVERSIEMIIAIIGILKSGAAYLPIDPKYPRNRIEYMLKNSETNILLSLPRLLDNINFCGNVLDMSNKEIFNKEMDNLDNVSHSKDLAYIIYTSGTTGNPKGVMVEHKSAVNLIYALKDCIYSKYGGNLKVALVANYAFDASVKQIFASSLLGNTLYIVDNNSIMHGDDLVRFYLDKQIDITDGTPIHLSMISNSNLLGNSKLKLKNMIIGGDKLLKDTVKKIYSKLKTNKISITNVYGPTECCVDTTCQNIDINNINRFEDIPIGKPLNNYEVYILDEQNKLLPIGIAGELYISGDGLARGYLNNRELTNKKFIDNPYKLGQKMYKTGDLARWLPDGSIEYLGRIDEQVKIRGFRIELEEIANVLRRIDYIEDAAVIARDDARGEKAIYSYVVSNVNIDFKEVRKEIRKELPEYMIPAYMMQIEKIPVTRNGKLDKRALPDIVQESGEEYIAPMNEIERVIVKIFEEVVGGNKISVDADFFEIGGHSLRAIKVANRIEAETGIRIPIKIIFSERTAESIARYIEEAENKEYESIPKAEKKEYYKMSSAQKRMYLIWQMEKESTVYNMPLCYKLEGNVRVDDIKKALQEMIERHEILRTRFITKDGEFVQKILDKREADYSYEESIDDVSEILQRFTKPFNLDKGNLVRMKVVKSKKEYYLLIDMHHIVSDGMSMGIFIKEFSILYNGGDLEDLDLQYKDYSEWARMRKLDDQKAYWVSQFEEEVPVIDLPYDYKRSFEKSYKGAITSIELPKEIKGGIKELCNITGTTEYMVLLSAFMVVLNKYTRQEDIVVGTPISGRTNKDMESMMGMFINTLAMREKPEAGKSFIKFVGEVKESCLKAYENQEYPFEELVESVEVRRDFSRNPLFDVMFSLQNNEKVNLSMDNLMIDQIWGEHRISKFDLSIMMESGEDKYFVGAEYCTTLFKRETVNRFLVHFKEVLCKVIDNPEVLIGEIQVITKQEEDLILNKFNNTYIEYDKEKTVVDVFEEQVRKNPNNIAVVYEDQQLTYKELNEKVNILGQKLRGMGIKPDDFVAITVQKSLEMIIGILGVIKAGGAYVPIDPKYPKERIKYILSDCKPKALLTYKTDIKVNGIPVIDLNDSKLFKDECENLEKVNSSNDLLYVIYTSGTTGKPKGVMIEHKSVNNLREYFINSLKVSPTDRILQFSNISFDASIWDITMSLLIGATLHVINQDKMVDADFMSEYAKDTTIMLLPPQFYQQLKTAGQRLVVTGGSESSKDIVIKAIGEGAAYLNAYGPTEATVIATHWFCNEIDNVPEKIPIGKPIDNKKIYICDKESLCGIGIPGELCIGGEGLARGYLNRPKLTAEKFIDNPYGEGTLYRTGDLARWLPDGNIEYLGRIDEQVKIRGFRIELEEIANVLRKIDYIEDAAVIARDDARGEKAIYSYVVSNINLDFKEIRKEIRKELPEYMIPAYMMQIEKIPINRSGKIDKQALPEIVQESEEEYIAPRNETEKIIVEIFQEVIGINKISVDADFFEIGGHSLRATKVVNRIEAETGVRIPIKIIFSERTAESVARYIEESENKEYESIPKAEEKEYYPMSSAQRRMYLIWQMEKESTAYNMPACYKLEGKVRVDDIKNSLQKMINRHEILRTCLLTKNGELVQKILDKVEIDCLYEENMDDISNILKKFIKPFNLEKGNLIRTKIVKSKKEYYLLIDMHHIVSDGMSMGIFIKEFSTLYNGKELERLNLQYKDYSEWMVKRDLDDQKAYWVSQFKEQAPVIDLPYDYNRPAKQSYEGAIISIELQKEIKSGIKGLCNTTGATEYMVLLAAFMVTLSKYTHQEDIVVGTPISGRTNKDMESMMGMFINTLAMRERPEAGKSFIKFIDEVKESCLKAYENQEYPFEELVEAVEVKRDFSRNPLFDVMFVLQNNEKFNLLMNDIIISQIEVEHTTSKFDITLMMGSREDNYFVSAEYCTELFKKETIKRLLAHFKEVLCKIIDNPESTIGEIDIVTKDEKELILNKFNDTYVEYDREKTLVDIFEEQVKKAPNNIAVVFENEKITYKELNEKANSLAMVLRKNGAGSDKIVGIMLERSIEMIVAIIGVLKSGAAYLPIDPKHPKNRIEYMLKNSETNILLSIPKLLDNIDFNGNILDMSKKQLFDKKLNNLNNINSSKNIAYIIYTSGTTGTPKGVMVENRNILNTLYWRKNYYEFSENDATLQIPSFSFDSSVEDIFTTLISGAKLVLINEEKRLDIQYLKNIMLKEKITNFLVTPSLYASILSVDLQNVKTLRNVTVAGESIPSELIKEHFKKFTKVDLFNEYGPTENSVCSTVYKFVKNNNKVLIGTPISNTRIYIIDEKNKVLPIGVKGELCISGFGLTRGYLNNEKLTSEKFVDNPYEPGQKMYRTGDLARWLPDGNIECLGRIDEQVKIRGFRIELEEIANVLRRIDYIEDAAVIARDDARGEKAIYSYVVSNVNIDFKEVRKEIRKELPEYMIPAYIMQIEKIPVTRNGKLDKRALPDIVQECGEEYIAPRNEMENNIVRIFEEVVGGNKISVDADFFEIGGHSLRATKVVNRIEADTGVRIPIKIIFSERTAESIARYIEESENKEYECIPKAEEKEYYPMSSAQKRMYLIWQMEKESIAYNVPACYKLEGKVRIDDIKNSLQKMIDCHEILRTRFVTKDGELVQKILDKVEVDYSYEENTDEVSEILKNFIKPFNLDEGNLIRMKVVKSKKEYYLLIDMHHIVSDGMSMGIFIKEFSTLYSGEEVEKLNLQYKDYSEWMIKRNLDDQKAYWVSRFEEEAPIIDLPYDYKRPLEKSYKGAITSIELQKEIKSGIKKLCNITGTTEYMVLLSAFMVTLNKYTHQEDIVVGTPISGRTNKDMESMMGMFINTLAIREKPEAGKTFIQFVGEVKEDCLKAYENQEYPFEELVETVEVRRDFSRNPLFDVTFGLQNNEKFNLSMDNVMISPIKEEHTISKFDLSVFMESNEEGYFVGAEYCTELFKKETIDRFLVHFKEVLYKIIDSPESFIGEIEIATKEEKDLILNKFNDTYVQYDKEKTVVDIFEEQVRKNPNNIAVIYEKERLTYRQLNEKANILAQKLRGMGIKPDDFVAIAAQKSLEMVIGILGVIKAGGAYVPIDPKYPQERILYILSDCKPKALLIYKADVRAKEIPVIDLSDNESFEGKLKNLEKVNRPDDLLYLIYTSGTTGKPKGVMIEHKSVNNLREYFINSLKVSPSDKILQFSNISFDGSVWDITMALLTGATLYVINQDKMLDLDFTSEYAKNTTIMAVPPQYYKQLKTIGQRLVVTAGSESSKDVVTKAIEGGGTYLNSYGPTEATVCATHWFCNEKNNVPGRIPIGKPIDNKKIYICDKYSLCGIGIPGELCIAGDGLARGYLNRPELTAEKFIDNPYEPGQKMYRTGDLAKWLPDGNIEYLGRIDEQVKIRGFRVELGEIANVLRKIDCIEDAAVIAREDDSGEKVIYAYVVSNVNVDFKKIRKEIREKLPEYMIPAYMMQIEEIPVTRNGKLDKRALSDIVQESGEEYIAPRNEIEKIIVRIFEEVVGENKISVDDDFFEVGGHSLRATKVVNRIEAETGVRIPIKIIFSERTAESIARYIDKYGNKQNESIPKAEEKKYYSMSSAQRRIYLIWQMEKESTVYNMPLCYKLEGKVRADDIKKALQKMIDRHEILRTCFGIKDGELVQKILDKIEADYSYEESMDEVSEIFKNFIKPFNLDEGNLIRMKVVKSKKEYYLLIDMHHIISDGMSMGIFIKEFSTLYNGGKLEELNLQYKDYSEWMRKRNLDSQKAYWISQFEDEVPVIDLPYDYKRPFEQSYEGAIASIVIEEEIKSGIKKLCNITGTTEYIVLLSAFMVVLNKYTRQEDIVVGTPISGRTNKDMESMMGMFINTLVMREKPQAGKSFIKFVDEVKESCLKAYENQEYPFEELVEAVEVRRDFSRNPLFDVMFSLQNNEKVNFSMDNVMIEQIWGEHRISKFDLTVMMESNEGGYFVGTEYCTALFKKETVNRFLAHFKEVLHKVIDNPESLIGEIEIATKEEKELILNKFNDTYVEYDKEKTVIDMFEEQVRKNPNNIAVVYEKERLTYKKLNEKSSILAQKLRDMGIKPDDFVAISAERSLEMVIGILAIIKAGGAYVPIDPKHPEKRINYILSDCKPKALLTYKTDVQAKEIPTINLCDNKSFEGELKDLEKVNRPDDLLYLIYTSGTTGKPKGVMVKHSNMVNYCSNNEKSTVSGVFNRKLNNMGSVTNMSFDIFGTEIILVFANGMTTFIANSDEQEDVEYLSSFIERNSIEILQTTPSRIKILLSQPEKLKKLNSLKYIMVGGEKVESDIVNKLHEYTNAVVENVYGPSETTIWSTANELSRNISENDIPIGQPIANTQIYILQGLDLCGIDVPGELCIAGDGVTKGYLNKPELTAEKFINNPYGKGKLYRTGDLARWLSSGNIEYLGRIDEQVKIRGFRIELGEISNVLRRIDYVEDVAVIVRENVSGEKAIYSYIVSNINIDIKKIKKEIHKELPEYMIPTYMMQIEKIPVNRNGKLDKRALPDIAKESKEEYIAPRNEKEKIICSIFAEILEVKKVGLQDNFFELGGDSMKLLRLISSLRKEGFNVTFNIIKRSNTVKMLAENLCTISDEYGGEKIKNENQILINKINVPKEMKEDFINSNVYKELNKYNRNIENAVKSREYVPLKVQQDFLNKNTPFISALGIEIIGEVSKEQILNAIKNIINAQAALRTIYNNKDNVLIEVSKRDWYIPYFNKSEYDEVYNNIGGIFECKELFETSKLLSKVITIEKDNNHHLIFFYVNHVLWDFFTSQVLLDMVKNTLLNYKNSFVPEETYYEYVNRKRNNSKSVEMYDLIENIEHNVENYMKKIKNNYDYVYKVLITRQINQLEKKEILESPIKWILDKYYKIINIKEITQIPFTMIYHARETKTLNTLGLYADTIPCLYDINTGKVQRWGKQEKMNINSSESYELYKEKVPTESNIFKQLSINVITEDSNTYYNNCKNNTVKVIGRYGVDEIPEEISMYIGKNVLEIQCLVYTKREVKKENIANNIKKIFGIV</sequence>
<feature type="domain" description="Carrier" evidence="5">
    <location>
        <begin position="5099"/>
        <end position="5173"/>
    </location>
</feature>
<evidence type="ECO:0000313" key="7">
    <source>
        <dbReference type="Proteomes" id="UP001144612"/>
    </source>
</evidence>
<dbReference type="PROSITE" id="PS00012">
    <property type="entry name" value="PHOSPHOPANTETHEINE"/>
    <property type="match status" value="5"/>
</dbReference>
<dbReference type="Gene3D" id="3.30.559.10">
    <property type="entry name" value="Chloramphenicol acetyltransferase-like domain"/>
    <property type="match status" value="5"/>
</dbReference>
<dbReference type="PROSITE" id="PS00455">
    <property type="entry name" value="AMP_BINDING"/>
    <property type="match status" value="5"/>
</dbReference>
<comment type="cofactor">
    <cofactor evidence="1">
        <name>pantetheine 4'-phosphate</name>
        <dbReference type="ChEBI" id="CHEBI:47942"/>
    </cofactor>
</comment>
<dbReference type="Gene3D" id="3.30.300.30">
    <property type="match status" value="5"/>
</dbReference>
<dbReference type="InterPro" id="IPR036736">
    <property type="entry name" value="ACP-like_sf"/>
</dbReference>
<dbReference type="CDD" id="cd19531">
    <property type="entry name" value="LCL_NRPS-like"/>
    <property type="match status" value="5"/>
</dbReference>
<dbReference type="InterPro" id="IPR020806">
    <property type="entry name" value="PKS_PP-bd"/>
</dbReference>
<dbReference type="InterPro" id="IPR010071">
    <property type="entry name" value="AA_adenyl_dom"/>
</dbReference>
<keyword evidence="7" id="KW-1185">Reference proteome</keyword>
<dbReference type="Gene3D" id="2.30.38.10">
    <property type="entry name" value="Luciferase, Domain 3"/>
    <property type="match status" value="5"/>
</dbReference>
<dbReference type="Pfam" id="PF00501">
    <property type="entry name" value="AMP-binding"/>
    <property type="match status" value="5"/>
</dbReference>
<dbReference type="Pfam" id="PF00668">
    <property type="entry name" value="Condensation"/>
    <property type="match status" value="5"/>
</dbReference>
<dbReference type="PANTHER" id="PTHR45527">
    <property type="entry name" value="NONRIBOSOMAL PEPTIDE SYNTHETASE"/>
    <property type="match status" value="1"/>
</dbReference>
<dbReference type="RefSeq" id="WP_268061416.1">
    <property type="nucleotide sequence ID" value="NZ_JAPQFJ010000009.1"/>
</dbReference>
<dbReference type="InterPro" id="IPR025110">
    <property type="entry name" value="AMP-bd_C"/>
</dbReference>
<dbReference type="NCBIfam" id="TIGR01733">
    <property type="entry name" value="AA-adenyl-dom"/>
    <property type="match status" value="5"/>
</dbReference>
<dbReference type="SUPFAM" id="SSF56801">
    <property type="entry name" value="Acetyl-CoA synthetase-like"/>
    <property type="match status" value="5"/>
</dbReference>
<name>A0ABT4D9L4_9CLOT</name>
<dbReference type="EMBL" id="JAPQFJ010000009">
    <property type="protein sequence ID" value="MCY6958994.1"/>
    <property type="molecule type" value="Genomic_DNA"/>
</dbReference>
<dbReference type="InterPro" id="IPR000873">
    <property type="entry name" value="AMP-dep_synth/lig_dom"/>
</dbReference>